<reference evidence="1 2" key="1">
    <citation type="submission" date="2019-05" db="EMBL/GenBank/DDBJ databases">
        <authorList>
            <person name="Pankratov T."/>
            <person name="Grouzdev D."/>
        </authorList>
    </citation>
    <scope>NUCLEOTIDE SEQUENCE [LARGE SCALE GENOMIC DNA]</scope>
    <source>
        <strain evidence="1 2">KEBCLARHB70R</strain>
    </source>
</reference>
<keyword evidence="2" id="KW-1185">Reference proteome</keyword>
<dbReference type="OrthoDB" id="7204167at2"/>
<dbReference type="Proteomes" id="UP000305654">
    <property type="component" value="Unassembled WGS sequence"/>
</dbReference>
<dbReference type="EMBL" id="VCDI01000004">
    <property type="protein sequence ID" value="TLU72166.1"/>
    <property type="molecule type" value="Genomic_DNA"/>
</dbReference>
<dbReference type="CDD" id="cd00586">
    <property type="entry name" value="4HBT"/>
    <property type="match status" value="1"/>
</dbReference>
<organism evidence="1 2">
    <name type="scientific">Lichenicoccus roseus</name>
    <dbReference type="NCBI Taxonomy" id="2683649"/>
    <lineage>
        <taxon>Bacteria</taxon>
        <taxon>Pseudomonadati</taxon>
        <taxon>Pseudomonadota</taxon>
        <taxon>Alphaproteobacteria</taxon>
        <taxon>Acetobacterales</taxon>
        <taxon>Acetobacteraceae</taxon>
        <taxon>Lichenicoccus</taxon>
    </lineage>
</organism>
<dbReference type="InterPro" id="IPR029069">
    <property type="entry name" value="HotDog_dom_sf"/>
</dbReference>
<dbReference type="Gene3D" id="3.10.129.10">
    <property type="entry name" value="Hotdog Thioesterase"/>
    <property type="match status" value="1"/>
</dbReference>
<name>A0A5R9J9X8_9PROT</name>
<dbReference type="RefSeq" id="WP_138326572.1">
    <property type="nucleotide sequence ID" value="NZ_VCDI01000004.1"/>
</dbReference>
<sequence length="156" mass="17067">MAPELVKPDTLFMQRRRILAEDTDAAGIVYTPRIAHFTVETVERWLAIRVLADTAESGLQIVFASLSCTFLSPMRADEILEISVALRRVGRSSLGFELVGHGEAGDRLCWMAETVCVCVDPTTLRSRPIPAALLGILQAEAALAERMPFGDRSLAP</sequence>
<proteinExistence type="predicted"/>
<dbReference type="Pfam" id="PF13279">
    <property type="entry name" value="4HBT_2"/>
    <property type="match status" value="1"/>
</dbReference>
<evidence type="ECO:0000313" key="2">
    <source>
        <dbReference type="Proteomes" id="UP000305654"/>
    </source>
</evidence>
<evidence type="ECO:0000313" key="1">
    <source>
        <dbReference type="EMBL" id="TLU72166.1"/>
    </source>
</evidence>
<dbReference type="AlphaFoldDB" id="A0A5R9J9X8"/>
<gene>
    <name evidence="1" type="ORF">FE263_13695</name>
</gene>
<accession>A0A5R9J9X8</accession>
<dbReference type="SUPFAM" id="SSF54637">
    <property type="entry name" value="Thioesterase/thiol ester dehydrase-isomerase"/>
    <property type="match status" value="1"/>
</dbReference>
<protein>
    <submittedName>
        <fullName evidence="1">Uncharacterized protein</fullName>
    </submittedName>
</protein>
<comment type="caution">
    <text evidence="1">The sequence shown here is derived from an EMBL/GenBank/DDBJ whole genome shotgun (WGS) entry which is preliminary data.</text>
</comment>